<comment type="caution">
    <text evidence="6">The sequence shown here is derived from an EMBL/GenBank/DDBJ whole genome shotgun (WGS) entry which is preliminary data.</text>
</comment>
<evidence type="ECO:0000313" key="6">
    <source>
        <dbReference type="EMBL" id="HGI88394.1"/>
    </source>
</evidence>
<name>A0A7C4BD35_9CREN</name>
<evidence type="ECO:0000256" key="1">
    <source>
        <dbReference type="ARBA" id="ARBA00008431"/>
    </source>
</evidence>
<proteinExistence type="inferred from homology"/>
<dbReference type="EMBL" id="DTFF01000070">
    <property type="protein sequence ID" value="HGI88394.1"/>
    <property type="molecule type" value="Genomic_DNA"/>
</dbReference>
<protein>
    <recommendedName>
        <fullName evidence="4">Large ribosomal subunit protein eL32</fullName>
    </recommendedName>
    <alternativeName>
        <fullName evidence="5">50S ribosomal protein L32e</fullName>
    </alternativeName>
</protein>
<dbReference type="Pfam" id="PF01655">
    <property type="entry name" value="Ribosomal_L32e"/>
    <property type="match status" value="1"/>
</dbReference>
<keyword evidence="2 6" id="KW-0689">Ribosomal protein</keyword>
<dbReference type="InterPro" id="IPR023654">
    <property type="entry name" value="Ribosomal_eL32_arc"/>
</dbReference>
<dbReference type="PANTHER" id="PTHR23413:SF1">
    <property type="entry name" value="RIBOSOMAL PROTEIN L32"/>
    <property type="match status" value="1"/>
</dbReference>
<dbReference type="GO" id="GO:0006412">
    <property type="term" value="P:translation"/>
    <property type="evidence" value="ECO:0007669"/>
    <property type="project" value="InterPro"/>
</dbReference>
<evidence type="ECO:0000256" key="2">
    <source>
        <dbReference type="ARBA" id="ARBA00022980"/>
    </source>
</evidence>
<dbReference type="InterPro" id="IPR036351">
    <property type="entry name" value="Ribosomal_eL32_sf"/>
</dbReference>
<dbReference type="SUPFAM" id="SSF52042">
    <property type="entry name" value="Ribosomal protein L32e"/>
    <property type="match status" value="1"/>
</dbReference>
<organism evidence="6">
    <name type="scientific">Ignisphaera aggregans</name>
    <dbReference type="NCBI Taxonomy" id="334771"/>
    <lineage>
        <taxon>Archaea</taxon>
        <taxon>Thermoproteota</taxon>
        <taxon>Thermoprotei</taxon>
        <taxon>Desulfurococcales</taxon>
        <taxon>Desulfurococcaceae</taxon>
        <taxon>Ignisphaera</taxon>
    </lineage>
</organism>
<keyword evidence="3" id="KW-0687">Ribonucleoprotein</keyword>
<evidence type="ECO:0000256" key="5">
    <source>
        <dbReference type="ARBA" id="ARBA00035377"/>
    </source>
</evidence>
<reference evidence="6" key="1">
    <citation type="journal article" date="2020" name="mSystems">
        <title>Genome- and Community-Level Interaction Insights into Carbon Utilization and Element Cycling Functions of Hydrothermarchaeota in Hydrothermal Sediment.</title>
        <authorList>
            <person name="Zhou Z."/>
            <person name="Liu Y."/>
            <person name="Xu W."/>
            <person name="Pan J."/>
            <person name="Luo Z.H."/>
            <person name="Li M."/>
        </authorList>
    </citation>
    <scope>NUCLEOTIDE SEQUENCE [LARGE SCALE GENOMIC DNA]</scope>
    <source>
        <strain evidence="6">SpSt-732</strain>
    </source>
</reference>
<dbReference type="GO" id="GO:0022625">
    <property type="term" value="C:cytosolic large ribosomal subunit"/>
    <property type="evidence" value="ECO:0007669"/>
    <property type="project" value="TreeGrafter"/>
</dbReference>
<evidence type="ECO:0000256" key="4">
    <source>
        <dbReference type="ARBA" id="ARBA00035229"/>
    </source>
</evidence>
<evidence type="ECO:0000256" key="3">
    <source>
        <dbReference type="ARBA" id="ARBA00023274"/>
    </source>
</evidence>
<sequence length="142" mass="16506">MSSEYEMVMSRRLEVLKKVNAQRKIASIKQSVKKPKFLRWLWWKFAKFENNLKWKRPRGKDNPVRLALKGYPPKASIGYGLPSEIKNLHPCGLRPVIIRCVRDLEKLDPAKYVIYIASDLGLKKRLELIKVAKSKGFRIANA</sequence>
<accession>A0A7C4BD35</accession>
<dbReference type="AlphaFoldDB" id="A0A7C4BD35"/>
<comment type="similarity">
    <text evidence="1">Belongs to the eukaryotic ribosomal protein eL32 family.</text>
</comment>
<dbReference type="SMART" id="SM01393">
    <property type="entry name" value="Ribosomal_L32e"/>
    <property type="match status" value="1"/>
</dbReference>
<dbReference type="PANTHER" id="PTHR23413">
    <property type="entry name" value="60S RIBOSOMAL PROTEIN L32 AND DNA-DIRECTED RNA POLYMERASE II, SUBUNIT N"/>
    <property type="match status" value="1"/>
</dbReference>
<dbReference type="GO" id="GO:0003735">
    <property type="term" value="F:structural constituent of ribosome"/>
    <property type="evidence" value="ECO:0007669"/>
    <property type="project" value="InterPro"/>
</dbReference>
<dbReference type="NCBIfam" id="NF006332">
    <property type="entry name" value="PRK08562.1"/>
    <property type="match status" value="1"/>
</dbReference>
<dbReference type="InterPro" id="IPR001515">
    <property type="entry name" value="Ribosomal_eL32"/>
</dbReference>
<gene>
    <name evidence="6" type="ORF">ENV14_08435</name>
</gene>